<evidence type="ECO:0000313" key="2">
    <source>
        <dbReference type="Proteomes" id="UP000185744"/>
    </source>
</evidence>
<dbReference type="InParanoid" id="A0A1Q6DVH0"/>
<sequence>MHRGEFEEKKKNIEVNDKGQKFLNKYTDNSKRVYKSRLKNYLAYRDKDCRELLEELNEAEDTDKLERSYETEDSLNKMINDHKGYGLQQEPYFGGISPCSFRFSWLQPTEQTPINVKKHRSTVFLI</sequence>
<gene>
    <name evidence="1" type="ORF">BTN85_0828</name>
</gene>
<keyword evidence="2" id="KW-1185">Reference proteome</keyword>
<dbReference type="EMBL" id="MSDW01000001">
    <property type="protein sequence ID" value="OKY78338.1"/>
    <property type="molecule type" value="Genomic_DNA"/>
</dbReference>
<protein>
    <submittedName>
        <fullName evidence="1">Uncharacterized protein</fullName>
    </submittedName>
</protein>
<accession>A0A1Q6DVH0</accession>
<name>A0A1Q6DVH0_METT1</name>
<evidence type="ECO:0000313" key="1">
    <source>
        <dbReference type="EMBL" id="OKY78338.1"/>
    </source>
</evidence>
<organism evidence="1 2">
    <name type="scientific">Methanohalarchaeum thermophilum</name>
    <dbReference type="NCBI Taxonomy" id="1903181"/>
    <lineage>
        <taxon>Archaea</taxon>
        <taxon>Methanobacteriati</taxon>
        <taxon>Methanobacteriota</taxon>
        <taxon>Methanonatronarchaeia</taxon>
        <taxon>Methanonatronarchaeales</taxon>
        <taxon>Methanonatronarchaeaceae</taxon>
        <taxon>Candidatus Methanohalarchaeum</taxon>
    </lineage>
</organism>
<comment type="caution">
    <text evidence="1">The sequence shown here is derived from an EMBL/GenBank/DDBJ whole genome shotgun (WGS) entry which is preliminary data.</text>
</comment>
<proteinExistence type="predicted"/>
<dbReference type="Proteomes" id="UP000185744">
    <property type="component" value="Unassembled WGS sequence"/>
</dbReference>
<reference evidence="1" key="1">
    <citation type="submission" date="2016-12" db="EMBL/GenBank/DDBJ databases">
        <title>Discovery of methanogenic haloarchaea.</title>
        <authorList>
            <person name="Sorokin D.Y."/>
            <person name="Makarova K.S."/>
            <person name="Abbas B."/>
            <person name="Ferrer M."/>
            <person name="Golyshin P.N."/>
        </authorList>
    </citation>
    <scope>NUCLEOTIDE SEQUENCE [LARGE SCALE GENOMIC DNA]</scope>
    <source>
        <strain evidence="1">HMET1</strain>
    </source>
</reference>
<dbReference type="STRING" id="1903181.BTN85_0828"/>
<dbReference type="AlphaFoldDB" id="A0A1Q6DVH0"/>